<dbReference type="EMBL" id="QPGB01000002">
    <property type="protein sequence ID" value="RCS58203.1"/>
    <property type="molecule type" value="Genomic_DNA"/>
</dbReference>
<comment type="similarity">
    <text evidence="1">Belongs to the FlgM family.</text>
</comment>
<feature type="compositionally biased region" description="Low complexity" evidence="9">
    <location>
        <begin position="28"/>
        <end position="42"/>
    </location>
</feature>
<dbReference type="RefSeq" id="WP_114402287.1">
    <property type="nucleotide sequence ID" value="NZ_QPGB01000002.1"/>
</dbReference>
<keyword evidence="11" id="KW-0966">Cell projection</keyword>
<gene>
    <name evidence="11" type="primary">flgM</name>
    <name evidence="11" type="ORF">DU000_05095</name>
</gene>
<proteinExistence type="inferred from homology"/>
<keyword evidence="3" id="KW-0678">Repressor</keyword>
<dbReference type="AlphaFoldDB" id="A0A368L3Z0"/>
<dbReference type="OrthoDB" id="5298032at2"/>
<evidence type="ECO:0000313" key="12">
    <source>
        <dbReference type="Proteomes" id="UP000252357"/>
    </source>
</evidence>
<sequence length="102" mass="10595">MKIGNGNGLGQVDRTDRGTTTSSAGRASQSDSGTSVSSTESVQLSGFSSRLQDLEKTLSASPAFDAQKVESITQAIRDGKFTVNSDVVADKLLASVRELVGN</sequence>
<evidence type="ECO:0000256" key="5">
    <source>
        <dbReference type="ARBA" id="ARBA00023015"/>
    </source>
</evidence>
<comment type="function">
    <text evidence="7">Responsible for the coupling of flagellin expression to flagellar assembly by preventing expression of the flagellin genes when a component of the middle class of proteins is defective. It negatively regulates flagellar genes by inhibiting the activity of FliA by directly binding to FliA.</text>
</comment>
<dbReference type="GO" id="GO:0045892">
    <property type="term" value="P:negative regulation of DNA-templated transcription"/>
    <property type="evidence" value="ECO:0007669"/>
    <property type="project" value="InterPro"/>
</dbReference>
<evidence type="ECO:0000256" key="4">
    <source>
        <dbReference type="ARBA" id="ARBA00022795"/>
    </source>
</evidence>
<evidence type="ECO:0000256" key="7">
    <source>
        <dbReference type="ARBA" id="ARBA00024739"/>
    </source>
</evidence>
<evidence type="ECO:0000256" key="1">
    <source>
        <dbReference type="ARBA" id="ARBA00005322"/>
    </source>
</evidence>
<keyword evidence="12" id="KW-1185">Reference proteome</keyword>
<evidence type="ECO:0000256" key="3">
    <source>
        <dbReference type="ARBA" id="ARBA00022491"/>
    </source>
</evidence>
<keyword evidence="6" id="KW-0804">Transcription</keyword>
<evidence type="ECO:0000259" key="10">
    <source>
        <dbReference type="Pfam" id="PF04316"/>
    </source>
</evidence>
<comment type="caution">
    <text evidence="11">The sequence shown here is derived from an EMBL/GenBank/DDBJ whole genome shotgun (WGS) entry which is preliminary data.</text>
</comment>
<dbReference type="SUPFAM" id="SSF101498">
    <property type="entry name" value="Anti-sigma factor FlgM"/>
    <property type="match status" value="1"/>
</dbReference>
<evidence type="ECO:0000256" key="6">
    <source>
        <dbReference type="ARBA" id="ARBA00023163"/>
    </source>
</evidence>
<dbReference type="InterPro" id="IPR035890">
    <property type="entry name" value="Anti-sigma-28_factor_FlgM_sf"/>
</dbReference>
<feature type="domain" description="Anti-sigma-28 factor FlgM C-terminal" evidence="10">
    <location>
        <begin position="41"/>
        <end position="93"/>
    </location>
</feature>
<accession>A0A368L3Z0</accession>
<keyword evidence="5" id="KW-0805">Transcription regulation</keyword>
<dbReference type="Proteomes" id="UP000252357">
    <property type="component" value="Unassembled WGS sequence"/>
</dbReference>
<keyword evidence="4" id="KW-1005">Bacterial flagellum biogenesis</keyword>
<keyword evidence="11" id="KW-0282">Flagellum</keyword>
<organism evidence="11 12">
    <name type="scientific">Parvibium lacunae</name>
    <dbReference type="NCBI Taxonomy" id="1888893"/>
    <lineage>
        <taxon>Bacteria</taxon>
        <taxon>Pseudomonadati</taxon>
        <taxon>Pseudomonadota</taxon>
        <taxon>Betaproteobacteria</taxon>
        <taxon>Burkholderiales</taxon>
        <taxon>Alcaligenaceae</taxon>
        <taxon>Parvibium</taxon>
    </lineage>
</organism>
<evidence type="ECO:0000256" key="2">
    <source>
        <dbReference type="ARBA" id="ARBA00017823"/>
    </source>
</evidence>
<name>A0A368L3Z0_9BURK</name>
<keyword evidence="11" id="KW-0969">Cilium</keyword>
<evidence type="ECO:0000256" key="8">
    <source>
        <dbReference type="ARBA" id="ARBA00030117"/>
    </source>
</evidence>
<evidence type="ECO:0000313" key="11">
    <source>
        <dbReference type="EMBL" id="RCS58203.1"/>
    </source>
</evidence>
<feature type="region of interest" description="Disordered" evidence="9">
    <location>
        <begin position="1"/>
        <end position="42"/>
    </location>
</feature>
<protein>
    <recommendedName>
        <fullName evidence="2">Negative regulator of flagellin synthesis</fullName>
    </recommendedName>
    <alternativeName>
        <fullName evidence="8">Anti-sigma-28 factor</fullName>
    </alternativeName>
</protein>
<dbReference type="InterPro" id="IPR031316">
    <property type="entry name" value="FlgM_C"/>
</dbReference>
<dbReference type="NCBIfam" id="TIGR03824">
    <property type="entry name" value="FlgM_jcvi"/>
    <property type="match status" value="1"/>
</dbReference>
<feature type="compositionally biased region" description="Polar residues" evidence="9">
    <location>
        <begin position="18"/>
        <end position="27"/>
    </location>
</feature>
<dbReference type="GO" id="GO:0044781">
    <property type="term" value="P:bacterial-type flagellum organization"/>
    <property type="evidence" value="ECO:0007669"/>
    <property type="project" value="UniProtKB-KW"/>
</dbReference>
<evidence type="ECO:0000256" key="9">
    <source>
        <dbReference type="SAM" id="MobiDB-lite"/>
    </source>
</evidence>
<dbReference type="Pfam" id="PF04316">
    <property type="entry name" value="FlgM"/>
    <property type="match status" value="1"/>
</dbReference>
<dbReference type="InterPro" id="IPR007412">
    <property type="entry name" value="FlgM"/>
</dbReference>
<reference evidence="11 12" key="1">
    <citation type="journal article" date="2018" name="Int. J. Syst. Evol. Microbiol.">
        <title>Parvibium lacunae gen. nov., sp. nov., a new member of the family Alcaligenaceae isolated from a freshwater pond.</title>
        <authorList>
            <person name="Chen W.M."/>
            <person name="Xie P.B."/>
            <person name="Hsu M.Y."/>
            <person name="Sheu S.Y."/>
        </authorList>
    </citation>
    <scope>NUCLEOTIDE SEQUENCE [LARGE SCALE GENOMIC DNA]</scope>
    <source>
        <strain evidence="11 12">KMB9</strain>
    </source>
</reference>